<dbReference type="Proteomes" id="UP000262072">
    <property type="component" value="Unassembled WGS sequence"/>
</dbReference>
<name>A0A383TDZ1_9LACT</name>
<dbReference type="InterPro" id="IPR029061">
    <property type="entry name" value="THDP-binding"/>
</dbReference>
<dbReference type="PANTHER" id="PTHR47514">
    <property type="entry name" value="TRANSKETOLASE N-TERMINAL SECTION-RELATED"/>
    <property type="match status" value="1"/>
</dbReference>
<dbReference type="RefSeq" id="WP_119092450.1">
    <property type="nucleotide sequence ID" value="NZ_UNRR01000007.1"/>
</dbReference>
<accession>A0A383TDZ1</accession>
<comment type="similarity">
    <text evidence="2">Belongs to the transketolase family.</text>
</comment>
<keyword evidence="3" id="KW-0786">Thiamine pyrophosphate</keyword>
<organism evidence="5 6">
    <name type="scientific">Trichococcus shcherbakoviae</name>
    <dbReference type="NCBI Taxonomy" id="2094020"/>
    <lineage>
        <taxon>Bacteria</taxon>
        <taxon>Bacillati</taxon>
        <taxon>Bacillota</taxon>
        <taxon>Bacilli</taxon>
        <taxon>Lactobacillales</taxon>
        <taxon>Carnobacteriaceae</taxon>
        <taxon>Trichococcus</taxon>
    </lineage>
</organism>
<dbReference type="PANTHER" id="PTHR47514:SF1">
    <property type="entry name" value="TRANSKETOLASE N-TERMINAL SECTION-RELATED"/>
    <property type="match status" value="1"/>
</dbReference>
<dbReference type="OrthoDB" id="8732661at2"/>
<dbReference type="CDD" id="cd02012">
    <property type="entry name" value="TPP_TK"/>
    <property type="match status" value="1"/>
</dbReference>
<comment type="cofactor">
    <cofactor evidence="1">
        <name>thiamine diphosphate</name>
        <dbReference type="ChEBI" id="CHEBI:58937"/>
    </cofactor>
</comment>
<evidence type="ECO:0000256" key="2">
    <source>
        <dbReference type="ARBA" id="ARBA00007131"/>
    </source>
</evidence>
<sequence length="280" mass="30755">MDTTINALEMKAVDIRRSVLTLVKEGETGHTGSDLSCTDILVALYYNILNIDSKDPNDPDRDRYIQSKGHAAEVLWAILADKGFFHESELSTFSKFGSRLIGHPNNKVDGVEMNTGSLGHGLSVSVGIALAAKMDKKPYQTYTLMGDGELAEGSVWEGAMAAAHYKLDNLTAIIDRNGLQITGKSEDVMGMESLRAKFEAFGWHVIDVKDGNSMSELVEAFEAPKKTGKPKLIIAHTTKGKGISFAENQPQWHHKVPSDSEFAKAMEELDVRMEVLANER</sequence>
<dbReference type="AlphaFoldDB" id="A0A383TDZ1"/>
<evidence type="ECO:0000313" key="5">
    <source>
        <dbReference type="EMBL" id="SYZ77691.1"/>
    </source>
</evidence>
<evidence type="ECO:0000259" key="4">
    <source>
        <dbReference type="Pfam" id="PF00456"/>
    </source>
</evidence>
<dbReference type="SUPFAM" id="SSF52518">
    <property type="entry name" value="Thiamin diphosphate-binding fold (THDP-binding)"/>
    <property type="match status" value="1"/>
</dbReference>
<evidence type="ECO:0000256" key="1">
    <source>
        <dbReference type="ARBA" id="ARBA00001964"/>
    </source>
</evidence>
<gene>
    <name evidence="5" type="ORF">TART1_0460</name>
</gene>
<dbReference type="EMBL" id="UNRR01000007">
    <property type="protein sequence ID" value="SYZ77691.1"/>
    <property type="molecule type" value="Genomic_DNA"/>
</dbReference>
<evidence type="ECO:0000313" key="6">
    <source>
        <dbReference type="Proteomes" id="UP000262072"/>
    </source>
</evidence>
<dbReference type="InterPro" id="IPR005474">
    <property type="entry name" value="Transketolase_N"/>
</dbReference>
<reference evidence="6" key="1">
    <citation type="submission" date="2018-05" db="EMBL/GenBank/DDBJ databases">
        <authorList>
            <person name="Strepis N."/>
        </authorList>
    </citation>
    <scope>NUCLEOTIDE SEQUENCE [LARGE SCALE GENOMIC DNA]</scope>
</reference>
<dbReference type="Gene3D" id="3.40.50.970">
    <property type="match status" value="1"/>
</dbReference>
<proteinExistence type="inferred from homology"/>
<dbReference type="Pfam" id="PF00456">
    <property type="entry name" value="Transketolase_N"/>
    <property type="match status" value="1"/>
</dbReference>
<protein>
    <recommendedName>
        <fullName evidence="4">Transketolase N-terminal domain-containing protein</fullName>
    </recommendedName>
</protein>
<evidence type="ECO:0000256" key="3">
    <source>
        <dbReference type="ARBA" id="ARBA00023052"/>
    </source>
</evidence>
<feature type="domain" description="Transketolase N-terminal" evidence="4">
    <location>
        <begin position="15"/>
        <end position="264"/>
    </location>
</feature>